<gene>
    <name evidence="1" type="ORF">B0T20DRAFT_402454</name>
</gene>
<name>A0AAE0UFA8_SORBR</name>
<comment type="caution">
    <text evidence="1">The sequence shown here is derived from an EMBL/GenBank/DDBJ whole genome shotgun (WGS) entry which is preliminary data.</text>
</comment>
<keyword evidence="2" id="KW-1185">Reference proteome</keyword>
<evidence type="ECO:0000313" key="1">
    <source>
        <dbReference type="EMBL" id="KAK3401710.1"/>
    </source>
</evidence>
<reference evidence="1" key="2">
    <citation type="submission" date="2023-07" db="EMBL/GenBank/DDBJ databases">
        <authorList>
            <consortium name="Lawrence Berkeley National Laboratory"/>
            <person name="Haridas S."/>
            <person name="Hensen N."/>
            <person name="Bonometti L."/>
            <person name="Westerberg I."/>
            <person name="Brannstrom I.O."/>
            <person name="Guillou S."/>
            <person name="Cros-Aarteil S."/>
            <person name="Calhoun S."/>
            <person name="Kuo A."/>
            <person name="Mondo S."/>
            <person name="Pangilinan J."/>
            <person name="Riley R."/>
            <person name="LaButti K."/>
            <person name="Andreopoulos B."/>
            <person name="Lipzen A."/>
            <person name="Chen C."/>
            <person name="Yanf M."/>
            <person name="Daum C."/>
            <person name="Ng V."/>
            <person name="Clum A."/>
            <person name="Steindorff A."/>
            <person name="Ohm R."/>
            <person name="Martin F."/>
            <person name="Silar P."/>
            <person name="Natvig D."/>
            <person name="Lalanne C."/>
            <person name="Gautier V."/>
            <person name="Ament-velasquez S.L."/>
            <person name="Kruys A."/>
            <person name="Hutchinson M.I."/>
            <person name="Powell A.J."/>
            <person name="Barry K."/>
            <person name="Miller A.N."/>
            <person name="Grigoriev I.V."/>
            <person name="Debuchy R."/>
            <person name="Gladieux P."/>
            <person name="Thoren M.H."/>
            <person name="Johannesson H."/>
        </authorList>
    </citation>
    <scope>NUCLEOTIDE SEQUENCE</scope>
    <source>
        <strain evidence="1">FGSC 1904</strain>
    </source>
</reference>
<dbReference type="Proteomes" id="UP001281003">
    <property type="component" value="Unassembled WGS sequence"/>
</dbReference>
<protein>
    <submittedName>
        <fullName evidence="1">Uncharacterized protein</fullName>
    </submittedName>
</protein>
<reference evidence="1" key="1">
    <citation type="journal article" date="2023" name="Mol. Phylogenet. Evol.">
        <title>Genome-scale phylogeny and comparative genomics of the fungal order Sordariales.</title>
        <authorList>
            <person name="Hensen N."/>
            <person name="Bonometti L."/>
            <person name="Westerberg I."/>
            <person name="Brannstrom I.O."/>
            <person name="Guillou S."/>
            <person name="Cros-Aarteil S."/>
            <person name="Calhoun S."/>
            <person name="Haridas S."/>
            <person name="Kuo A."/>
            <person name="Mondo S."/>
            <person name="Pangilinan J."/>
            <person name="Riley R."/>
            <person name="LaButti K."/>
            <person name="Andreopoulos B."/>
            <person name="Lipzen A."/>
            <person name="Chen C."/>
            <person name="Yan M."/>
            <person name="Daum C."/>
            <person name="Ng V."/>
            <person name="Clum A."/>
            <person name="Steindorff A."/>
            <person name="Ohm R.A."/>
            <person name="Martin F."/>
            <person name="Silar P."/>
            <person name="Natvig D.O."/>
            <person name="Lalanne C."/>
            <person name="Gautier V."/>
            <person name="Ament-Velasquez S.L."/>
            <person name="Kruys A."/>
            <person name="Hutchinson M.I."/>
            <person name="Powell A.J."/>
            <person name="Barry K."/>
            <person name="Miller A.N."/>
            <person name="Grigoriev I.V."/>
            <person name="Debuchy R."/>
            <person name="Gladieux P."/>
            <person name="Hiltunen Thoren M."/>
            <person name="Johannesson H."/>
        </authorList>
    </citation>
    <scope>NUCLEOTIDE SEQUENCE</scope>
    <source>
        <strain evidence="1">FGSC 1904</strain>
    </source>
</reference>
<dbReference type="AlphaFoldDB" id="A0AAE0UFA8"/>
<sequence length="71" mass="7702">MLFSAVGACLFVSFPFHGSKCLHLLGFLAPSNYHPDNSIISRCTNAGPPSHNTTHCITISAKKFFSNDMNS</sequence>
<evidence type="ECO:0000313" key="2">
    <source>
        <dbReference type="Proteomes" id="UP001281003"/>
    </source>
</evidence>
<organism evidence="1 2">
    <name type="scientific">Sordaria brevicollis</name>
    <dbReference type="NCBI Taxonomy" id="83679"/>
    <lineage>
        <taxon>Eukaryota</taxon>
        <taxon>Fungi</taxon>
        <taxon>Dikarya</taxon>
        <taxon>Ascomycota</taxon>
        <taxon>Pezizomycotina</taxon>
        <taxon>Sordariomycetes</taxon>
        <taxon>Sordariomycetidae</taxon>
        <taxon>Sordariales</taxon>
        <taxon>Sordariaceae</taxon>
        <taxon>Sordaria</taxon>
    </lineage>
</organism>
<dbReference type="EMBL" id="JAUTDP010000002">
    <property type="protein sequence ID" value="KAK3401710.1"/>
    <property type="molecule type" value="Genomic_DNA"/>
</dbReference>
<proteinExistence type="predicted"/>
<accession>A0AAE0UFA8</accession>